<comment type="subcellular location">
    <subcellularLocation>
        <location evidence="1">Cell membrane</location>
        <topology evidence="1">Multi-pass membrane protein</topology>
    </subcellularLocation>
</comment>
<feature type="transmembrane region" description="Helical" evidence="7">
    <location>
        <begin position="20"/>
        <end position="38"/>
    </location>
</feature>
<feature type="transmembrane region" description="Helical" evidence="7">
    <location>
        <begin position="195"/>
        <end position="218"/>
    </location>
</feature>
<evidence type="ECO:0000256" key="3">
    <source>
        <dbReference type="ARBA" id="ARBA00022475"/>
    </source>
</evidence>
<evidence type="ECO:0000256" key="1">
    <source>
        <dbReference type="ARBA" id="ARBA00004651"/>
    </source>
</evidence>
<dbReference type="PANTHER" id="PTHR42775">
    <property type="entry name" value="PERMEASE RV2963-RELATED"/>
    <property type="match status" value="1"/>
</dbReference>
<keyword evidence="4 7" id="KW-0812">Transmembrane</keyword>
<keyword evidence="3" id="KW-1003">Cell membrane</keyword>
<sequence>MWIDNFLENWGNAAQTALGFFWMALWAFILGYALSSMIQVFITKKNMQKTMGSSDAKSVLFGTFFGFLSSSCSFSALATTKSLFQKGASFVSSMAFMLASTNLVIELGIVISIFLGWQFVVGEYVGGVLLILIVWGLVALFNSKSIISKARKNLGEAESEDIKSTPISEKIQNKTNWVKIGKQYGMEWKMVWKDVSIGFTIAGIISAFVPDSFFQTLFINTGEGQTSFGFFTLLQHVIVGPFAAFMTFIGSMGNIPLAALLFGKGVSFAGVMAFIFSDLVVFPVLRINAKYYGWKMALLILSLLFTALIGTSLILHYSLDAFRWLPDISSANIADQDHFQFNYTFFINIGFLLISGVLVYLGFFSKQKDISYMKEMAPKSPLLEKVLKYLAFICYIWLLGGILVKYIIN</sequence>
<evidence type="ECO:0000256" key="5">
    <source>
        <dbReference type="ARBA" id="ARBA00022989"/>
    </source>
</evidence>
<feature type="transmembrane region" description="Helical" evidence="7">
    <location>
        <begin position="124"/>
        <end position="141"/>
    </location>
</feature>
<feature type="transmembrane region" description="Helical" evidence="7">
    <location>
        <begin position="297"/>
        <end position="319"/>
    </location>
</feature>
<dbReference type="GO" id="GO:0005886">
    <property type="term" value="C:plasma membrane"/>
    <property type="evidence" value="ECO:0007669"/>
    <property type="project" value="UniProtKB-SubCell"/>
</dbReference>
<dbReference type="Proteomes" id="UP000599688">
    <property type="component" value="Unassembled WGS sequence"/>
</dbReference>
<feature type="transmembrane region" description="Helical" evidence="7">
    <location>
        <begin position="386"/>
        <end position="408"/>
    </location>
</feature>
<feature type="transmembrane region" description="Helical" evidence="7">
    <location>
        <begin position="345"/>
        <end position="365"/>
    </location>
</feature>
<keyword evidence="9" id="KW-1185">Reference proteome</keyword>
<proteinExistence type="inferred from homology"/>
<dbReference type="Pfam" id="PF03773">
    <property type="entry name" value="ArsP_1"/>
    <property type="match status" value="1"/>
</dbReference>
<comment type="caution">
    <text evidence="8">The sequence shown here is derived from an EMBL/GenBank/DDBJ whole genome shotgun (WGS) entry which is preliminary data.</text>
</comment>
<keyword evidence="5 7" id="KW-1133">Transmembrane helix</keyword>
<evidence type="ECO:0000313" key="8">
    <source>
        <dbReference type="EMBL" id="GGE13697.1"/>
    </source>
</evidence>
<dbReference type="AlphaFoldDB" id="A0A917E870"/>
<keyword evidence="6 7" id="KW-0472">Membrane</keyword>
<comment type="similarity">
    <text evidence="2">Belongs to the UPF0718 family.</text>
</comment>
<evidence type="ECO:0000256" key="4">
    <source>
        <dbReference type="ARBA" id="ARBA00022692"/>
    </source>
</evidence>
<evidence type="ECO:0000256" key="2">
    <source>
        <dbReference type="ARBA" id="ARBA00006386"/>
    </source>
</evidence>
<evidence type="ECO:0000256" key="7">
    <source>
        <dbReference type="SAM" id="Phobius"/>
    </source>
</evidence>
<feature type="transmembrane region" description="Helical" evidence="7">
    <location>
        <begin position="230"/>
        <end position="253"/>
    </location>
</feature>
<reference evidence="8 9" key="1">
    <citation type="journal article" date="2014" name="Int. J. Syst. Evol. Microbiol.">
        <title>Complete genome sequence of Corynebacterium casei LMG S-19264T (=DSM 44701T), isolated from a smear-ripened cheese.</title>
        <authorList>
            <consortium name="US DOE Joint Genome Institute (JGI-PGF)"/>
            <person name="Walter F."/>
            <person name="Albersmeier A."/>
            <person name="Kalinowski J."/>
            <person name="Ruckert C."/>
        </authorList>
    </citation>
    <scope>NUCLEOTIDE SEQUENCE [LARGE SCALE GENOMIC DNA]</scope>
    <source>
        <strain evidence="8 9">CGMCC 1.12925</strain>
    </source>
</reference>
<accession>A0A917E870</accession>
<dbReference type="InterPro" id="IPR053166">
    <property type="entry name" value="UPF0718_permease"/>
</dbReference>
<name>A0A917E870_9FLAO</name>
<feature type="transmembrane region" description="Helical" evidence="7">
    <location>
        <begin position="59"/>
        <end position="78"/>
    </location>
</feature>
<dbReference type="EMBL" id="BMGL01000007">
    <property type="protein sequence ID" value="GGE13697.1"/>
    <property type="molecule type" value="Genomic_DNA"/>
</dbReference>
<organism evidence="8 9">
    <name type="scientific">Psychroflexus salis</name>
    <dbReference type="NCBI Taxonomy" id="1526574"/>
    <lineage>
        <taxon>Bacteria</taxon>
        <taxon>Pseudomonadati</taxon>
        <taxon>Bacteroidota</taxon>
        <taxon>Flavobacteriia</taxon>
        <taxon>Flavobacteriales</taxon>
        <taxon>Flavobacteriaceae</taxon>
        <taxon>Psychroflexus</taxon>
    </lineage>
</organism>
<evidence type="ECO:0000313" key="9">
    <source>
        <dbReference type="Proteomes" id="UP000599688"/>
    </source>
</evidence>
<feature type="transmembrane region" description="Helical" evidence="7">
    <location>
        <begin position="265"/>
        <end position="285"/>
    </location>
</feature>
<feature type="transmembrane region" description="Helical" evidence="7">
    <location>
        <begin position="90"/>
        <end position="117"/>
    </location>
</feature>
<dbReference type="PANTHER" id="PTHR42775:SF1">
    <property type="entry name" value="PERMEASE RV2963-RELATED"/>
    <property type="match status" value="1"/>
</dbReference>
<dbReference type="InterPro" id="IPR005524">
    <property type="entry name" value="DUF318"/>
</dbReference>
<protein>
    <submittedName>
        <fullName evidence="8">Membrane protein</fullName>
    </submittedName>
</protein>
<gene>
    <name evidence="8" type="ORF">GCM10010831_13840</name>
</gene>
<evidence type="ECO:0000256" key="6">
    <source>
        <dbReference type="ARBA" id="ARBA00023136"/>
    </source>
</evidence>